<feature type="binding site" evidence="9">
    <location>
        <position position="277"/>
    </location>
    <ligand>
        <name>Zn(2+)</name>
        <dbReference type="ChEBI" id="CHEBI:29105"/>
        <note>catalytic</note>
    </ligand>
</feature>
<comment type="function">
    <text evidence="9">Catalyzes hydrolysis of the D-alanyl-D-alanine dipeptide.</text>
</comment>
<gene>
    <name evidence="9" type="primary">ddpX</name>
    <name evidence="10" type="ORF">SAMN04515666_106373</name>
</gene>
<keyword evidence="8" id="KW-0961">Cell wall biogenesis/degradation</keyword>
<evidence type="ECO:0000256" key="1">
    <source>
        <dbReference type="ARBA" id="ARBA00001362"/>
    </source>
</evidence>
<dbReference type="Pfam" id="PF01427">
    <property type="entry name" value="Peptidase_M15"/>
    <property type="match status" value="2"/>
</dbReference>
<proteinExistence type="inferred from homology"/>
<keyword evidence="6 9" id="KW-0224">Dipeptidase</keyword>
<dbReference type="Gene3D" id="3.30.1380.10">
    <property type="match status" value="1"/>
</dbReference>
<evidence type="ECO:0000256" key="9">
    <source>
        <dbReference type="HAMAP-Rule" id="MF_01924"/>
    </source>
</evidence>
<keyword evidence="3 9" id="KW-0479">Metal-binding</keyword>
<feature type="binding site" evidence="9">
    <location>
        <position position="195"/>
    </location>
    <ligand>
        <name>Zn(2+)</name>
        <dbReference type="ChEBI" id="CHEBI:29105"/>
        <note>catalytic</note>
    </ligand>
</feature>
<dbReference type="EMBL" id="FOAN01000006">
    <property type="protein sequence ID" value="SEL99071.1"/>
    <property type="molecule type" value="Genomic_DNA"/>
</dbReference>
<dbReference type="CDD" id="cd14817">
    <property type="entry name" value="D-Ala-D-Ala_dipeptidase_VanX"/>
    <property type="match status" value="1"/>
</dbReference>
<dbReference type="HAMAP" id="MF_01924">
    <property type="entry name" value="A_A_dipeptidase"/>
    <property type="match status" value="1"/>
</dbReference>
<accession>A0A1H7UQ25</accession>
<dbReference type="AlphaFoldDB" id="A0A1H7UQ25"/>
<evidence type="ECO:0000313" key="10">
    <source>
        <dbReference type="EMBL" id="SEL99071.1"/>
    </source>
</evidence>
<keyword evidence="4 9" id="KW-0378">Hydrolase</keyword>
<evidence type="ECO:0000256" key="5">
    <source>
        <dbReference type="ARBA" id="ARBA00022833"/>
    </source>
</evidence>
<keyword evidence="2 9" id="KW-0645">Protease</keyword>
<evidence type="ECO:0000313" key="11">
    <source>
        <dbReference type="Proteomes" id="UP000199664"/>
    </source>
</evidence>
<keyword evidence="11" id="KW-1185">Reference proteome</keyword>
<evidence type="ECO:0000256" key="7">
    <source>
        <dbReference type="ARBA" id="ARBA00023049"/>
    </source>
</evidence>
<dbReference type="GO" id="GO:0006508">
    <property type="term" value="P:proteolysis"/>
    <property type="evidence" value="ECO:0007669"/>
    <property type="project" value="UniProtKB-KW"/>
</dbReference>
<reference evidence="11" key="1">
    <citation type="submission" date="2016-10" db="EMBL/GenBank/DDBJ databases">
        <authorList>
            <person name="Varghese N."/>
            <person name="Submissions S."/>
        </authorList>
    </citation>
    <scope>NUCLEOTIDE SEQUENCE [LARGE SCALE GENOMIC DNA]</scope>
    <source>
        <strain evidence="11">LMG 26383,CCUG 61248,R- 45681</strain>
    </source>
</reference>
<keyword evidence="7 9" id="KW-0482">Metalloprotease</keyword>
<comment type="similarity">
    <text evidence="9">Belongs to the peptidase M15D family.</text>
</comment>
<dbReference type="STRING" id="1036779.SAMN04515666_106373"/>
<evidence type="ECO:0000256" key="4">
    <source>
        <dbReference type="ARBA" id="ARBA00022801"/>
    </source>
</evidence>
<feature type="binding site" evidence="9">
    <location>
        <position position="188"/>
    </location>
    <ligand>
        <name>Zn(2+)</name>
        <dbReference type="ChEBI" id="CHEBI:29105"/>
        <note>catalytic</note>
    </ligand>
</feature>
<evidence type="ECO:0000256" key="6">
    <source>
        <dbReference type="ARBA" id="ARBA00022997"/>
    </source>
</evidence>
<dbReference type="PANTHER" id="PTHR43126:SF1">
    <property type="entry name" value="D-ALANYL-D-ALANINE DIPEPTIDASE"/>
    <property type="match status" value="1"/>
</dbReference>
<keyword evidence="5 9" id="KW-0862">Zinc</keyword>
<sequence>MAKKKRGSHGDQGGFVIFTERLALPRRHRDRGRSAAGWRQLSYRGMPGPTPGRWALAATLLMLVSRPVDAEPLPAGFVRLRELAPSIAQDIRYATPFNFTGAAVPGYGRAECVLTREAANALVRAETRLARQGYGLKLFDCYRPARAVAAFNEWVKRPDAADLGRVFHPGIARGNLVAKGYIAGNSSHSRGSTVDVGLVRAGEAALPTPVDAGPCDGPLATRPRETSLDLGTSFDCFSDNSALRHPGVASEARRNRETLAAAMAAEGFRGYGKEWWHFTLAKEPFPKTPFDFAIE</sequence>
<dbReference type="EC" id="3.4.13.22" evidence="9"/>
<evidence type="ECO:0000256" key="3">
    <source>
        <dbReference type="ARBA" id="ARBA00022723"/>
    </source>
</evidence>
<dbReference type="GO" id="GO:0071555">
    <property type="term" value="P:cell wall organization"/>
    <property type="evidence" value="ECO:0007669"/>
    <property type="project" value="UniProtKB-KW"/>
</dbReference>
<dbReference type="SUPFAM" id="SSF55166">
    <property type="entry name" value="Hedgehog/DD-peptidase"/>
    <property type="match status" value="1"/>
</dbReference>
<evidence type="ECO:0000256" key="8">
    <source>
        <dbReference type="ARBA" id="ARBA00023316"/>
    </source>
</evidence>
<organism evidence="10 11">
    <name type="scientific">Bosea lupini</name>
    <dbReference type="NCBI Taxonomy" id="1036779"/>
    <lineage>
        <taxon>Bacteria</taxon>
        <taxon>Pseudomonadati</taxon>
        <taxon>Pseudomonadota</taxon>
        <taxon>Alphaproteobacteria</taxon>
        <taxon>Hyphomicrobiales</taxon>
        <taxon>Boseaceae</taxon>
        <taxon>Bosea</taxon>
    </lineage>
</organism>
<comment type="cofactor">
    <cofactor evidence="9">
        <name>Zn(2+)</name>
        <dbReference type="ChEBI" id="CHEBI:29105"/>
    </cofactor>
    <text evidence="9">Binds 1 zinc ion per subunit.</text>
</comment>
<dbReference type="GO" id="GO:0160237">
    <property type="term" value="F:D-Ala-D-Ala dipeptidase activity"/>
    <property type="evidence" value="ECO:0007669"/>
    <property type="project" value="UniProtKB-EC"/>
</dbReference>
<name>A0A1H7UQ25_9HYPH</name>
<comment type="catalytic activity">
    <reaction evidence="1 9">
        <text>D-alanyl-D-alanine + H2O = 2 D-alanine</text>
        <dbReference type="Rhea" id="RHEA:20661"/>
        <dbReference type="ChEBI" id="CHEBI:15377"/>
        <dbReference type="ChEBI" id="CHEBI:57416"/>
        <dbReference type="ChEBI" id="CHEBI:57822"/>
        <dbReference type="EC" id="3.4.13.22"/>
    </reaction>
</comment>
<dbReference type="Proteomes" id="UP000199664">
    <property type="component" value="Unassembled WGS sequence"/>
</dbReference>
<dbReference type="GO" id="GO:0008270">
    <property type="term" value="F:zinc ion binding"/>
    <property type="evidence" value="ECO:0007669"/>
    <property type="project" value="UniProtKB-UniRule"/>
</dbReference>
<dbReference type="InterPro" id="IPR009045">
    <property type="entry name" value="Zn_M74/Hedgehog-like"/>
</dbReference>
<dbReference type="RefSeq" id="WP_244543917.1">
    <property type="nucleotide sequence ID" value="NZ_FOAN01000006.1"/>
</dbReference>
<protein>
    <recommendedName>
        <fullName evidence="9">D-alanyl-D-alanine dipeptidase</fullName>
        <shortName evidence="9">D-Ala-D-Ala dipeptidase</shortName>
        <ecNumber evidence="9">3.4.13.22</ecNumber>
    </recommendedName>
</protein>
<feature type="active site" description="Proton donor/acceptor" evidence="9">
    <location>
        <position position="274"/>
    </location>
</feature>
<dbReference type="InterPro" id="IPR000755">
    <property type="entry name" value="A_A_dipeptidase"/>
</dbReference>
<feature type="site" description="Transition state stabilizer" evidence="9">
    <location>
        <position position="143"/>
    </location>
</feature>
<dbReference type="GO" id="GO:0008237">
    <property type="term" value="F:metallopeptidase activity"/>
    <property type="evidence" value="ECO:0007669"/>
    <property type="project" value="UniProtKB-KW"/>
</dbReference>
<evidence type="ECO:0000256" key="2">
    <source>
        <dbReference type="ARBA" id="ARBA00022670"/>
    </source>
</evidence>
<dbReference type="PANTHER" id="PTHR43126">
    <property type="entry name" value="D-ALANYL-D-ALANINE DIPEPTIDASE"/>
    <property type="match status" value="1"/>
</dbReference>